<feature type="binding site" evidence="11">
    <location>
        <position position="227"/>
    </location>
    <ligand>
        <name>[3Fe-4S] cluster</name>
        <dbReference type="ChEBI" id="CHEBI:21137"/>
    </ligand>
</feature>
<dbReference type="EMBL" id="CP001999">
    <property type="protein sequence ID" value="ADG93016.1"/>
    <property type="molecule type" value="Genomic_DNA"/>
</dbReference>
<dbReference type="PANTHER" id="PTHR30013:SF5">
    <property type="entry name" value="HYDROGENASE SMALL SUBUNIT"/>
    <property type="match status" value="1"/>
</dbReference>
<feature type="binding site" evidence="11">
    <location>
        <position position="211"/>
    </location>
    <ligand>
        <name>[4Fe-4S] cluster</name>
        <dbReference type="ChEBI" id="CHEBI:49883"/>
        <label>2</label>
    </ligand>
</feature>
<dbReference type="SUPFAM" id="SSF56770">
    <property type="entry name" value="HydA/Nqo6-like"/>
    <property type="match status" value="1"/>
</dbReference>
<protein>
    <submittedName>
        <fullName evidence="14">NADH ubiquinone oxidoreductase 20 kDa subunit</fullName>
    </submittedName>
</protein>
<dbReference type="PANTHER" id="PTHR30013">
    <property type="entry name" value="NIFE / NIFESE HYDROGENASE SMALL SUBUNIT FAMILY MEMBER"/>
    <property type="match status" value="1"/>
</dbReference>
<dbReference type="InterPro" id="IPR027394">
    <property type="entry name" value="Cytochrome-c3_hydrogenase_C"/>
</dbReference>
<keyword evidence="9 11" id="KW-0408">Iron</keyword>
<keyword evidence="11" id="KW-0003">3Fe-4S</keyword>
<evidence type="ECO:0000256" key="11">
    <source>
        <dbReference type="PIRSR" id="PIRSR000310-1"/>
    </source>
</evidence>
<feature type="binding site" evidence="11">
    <location>
        <position position="187"/>
    </location>
    <ligand>
        <name>[4Fe-4S] cluster</name>
        <dbReference type="ChEBI" id="CHEBI:49883"/>
        <label>2</label>
    </ligand>
</feature>
<reference evidence="14 15" key="1">
    <citation type="journal article" date="2010" name="Stand. Genomic Sci.">
        <title>Complete genome sequence of Arcobacter nitrofigilis type strain (CI).</title>
        <authorList>
            <person name="Pati A."/>
            <person name="Gronow S."/>
            <person name="Lapidus A."/>
            <person name="Copeland A."/>
            <person name="Glavina Del Rio T."/>
            <person name="Nolan M."/>
            <person name="Lucas S."/>
            <person name="Tice H."/>
            <person name="Cheng J.F."/>
            <person name="Han C."/>
            <person name="Chertkov O."/>
            <person name="Bruce D."/>
            <person name="Tapia R."/>
            <person name="Goodwin L."/>
            <person name="Pitluck S."/>
            <person name="Liolios K."/>
            <person name="Ivanova N."/>
            <person name="Mavromatis K."/>
            <person name="Chen A."/>
            <person name="Palaniappan K."/>
            <person name="Land M."/>
            <person name="Hauser L."/>
            <person name="Chang Y.J."/>
            <person name="Jeffries C.D."/>
            <person name="Detter J.C."/>
            <person name="Rohde M."/>
            <person name="Goker M."/>
            <person name="Bristow J."/>
            <person name="Eisen J.A."/>
            <person name="Markowitz V."/>
            <person name="Hugenholtz P."/>
            <person name="Klenk H.P."/>
            <person name="Kyrpides N.C."/>
        </authorList>
    </citation>
    <scope>NUCLEOTIDE SEQUENCE [LARGE SCALE GENOMIC DNA]</scope>
    <source>
        <strain evidence="15">ATCC 33309 / DSM 7299 / CCUG 15893 / LMG 7604 / NCTC 12251 / CI</strain>
    </source>
</reference>
<dbReference type="HOGENOM" id="CLU_046107_1_0_7"/>
<feature type="binding site" evidence="11">
    <location>
        <position position="190"/>
    </location>
    <ligand>
        <name>[4Fe-4S] cluster</name>
        <dbReference type="ChEBI" id="CHEBI:49883"/>
        <label>2</label>
    </ligand>
</feature>
<feature type="binding site" evidence="11">
    <location>
        <position position="109"/>
    </location>
    <ligand>
        <name>[4Fe-4S] cluster</name>
        <dbReference type="ChEBI" id="CHEBI:49883"/>
        <label>1</label>
    </ligand>
</feature>
<keyword evidence="5 11" id="KW-0004">4Fe-4S</keyword>
<organism evidence="14 15">
    <name type="scientific">Arcobacter nitrofigilis (strain ATCC 33309 / DSM 7299 / CCUG 15893 / LMG 7604 / NCTC 12251 / CI)</name>
    <name type="common">Campylobacter nitrofigilis</name>
    <dbReference type="NCBI Taxonomy" id="572480"/>
    <lineage>
        <taxon>Bacteria</taxon>
        <taxon>Pseudomonadati</taxon>
        <taxon>Campylobacterota</taxon>
        <taxon>Epsilonproteobacteria</taxon>
        <taxon>Campylobacterales</taxon>
        <taxon>Arcobacteraceae</taxon>
        <taxon>Arcobacter</taxon>
    </lineage>
</organism>
<dbReference type="Pfam" id="PF01058">
    <property type="entry name" value="Oxidored_q6"/>
    <property type="match status" value="1"/>
</dbReference>
<dbReference type="GO" id="GO:0008901">
    <property type="term" value="F:ferredoxin hydrogenase activity"/>
    <property type="evidence" value="ECO:0007669"/>
    <property type="project" value="InterPro"/>
</dbReference>
<feature type="binding site" evidence="11">
    <location>
        <position position="150"/>
    </location>
    <ligand>
        <name>[4Fe-4S] cluster</name>
        <dbReference type="ChEBI" id="CHEBI:49883"/>
        <label>1</label>
    </ligand>
</feature>
<keyword evidence="15" id="KW-1185">Reference proteome</keyword>
<keyword evidence="6 11" id="KW-0479">Metal-binding</keyword>
<evidence type="ECO:0000256" key="6">
    <source>
        <dbReference type="ARBA" id="ARBA00022723"/>
    </source>
</evidence>
<dbReference type="eggNOG" id="COG1740">
    <property type="taxonomic scope" value="Bacteria"/>
</dbReference>
<accession>D5V581</accession>
<dbReference type="GO" id="GO:0051538">
    <property type="term" value="F:3 iron, 4 sulfur cluster binding"/>
    <property type="evidence" value="ECO:0007669"/>
    <property type="project" value="UniProtKB-KW"/>
</dbReference>
<dbReference type="AlphaFoldDB" id="D5V581"/>
<dbReference type="InterPro" id="IPR001821">
    <property type="entry name" value="NiFe_hydrogenase_ssu"/>
</dbReference>
<evidence type="ECO:0000256" key="3">
    <source>
        <dbReference type="ARBA" id="ARBA00006605"/>
    </source>
</evidence>
<evidence type="ECO:0000259" key="12">
    <source>
        <dbReference type="Pfam" id="PF01058"/>
    </source>
</evidence>
<dbReference type="GO" id="GO:0016020">
    <property type="term" value="C:membrane"/>
    <property type="evidence" value="ECO:0007669"/>
    <property type="project" value="TreeGrafter"/>
</dbReference>
<dbReference type="GO" id="GO:0044569">
    <property type="term" value="C:[Ni-Fe] hydrogenase complex"/>
    <property type="evidence" value="ECO:0007669"/>
    <property type="project" value="TreeGrafter"/>
</dbReference>
<evidence type="ECO:0000256" key="7">
    <source>
        <dbReference type="ARBA" id="ARBA00022729"/>
    </source>
</evidence>
<keyword evidence="14" id="KW-0830">Ubiquinone</keyword>
<dbReference type="GO" id="GO:0009055">
    <property type="term" value="F:electron transfer activity"/>
    <property type="evidence" value="ECO:0007669"/>
    <property type="project" value="TreeGrafter"/>
</dbReference>
<dbReference type="Pfam" id="PF14720">
    <property type="entry name" value="NiFe_hyd_SSU_C"/>
    <property type="match status" value="1"/>
</dbReference>
<evidence type="ECO:0000256" key="4">
    <source>
        <dbReference type="ARBA" id="ARBA00011771"/>
    </source>
</evidence>
<evidence type="ECO:0000313" key="14">
    <source>
        <dbReference type="EMBL" id="ADG93016.1"/>
    </source>
</evidence>
<dbReference type="GO" id="GO:0009061">
    <property type="term" value="P:anaerobic respiration"/>
    <property type="evidence" value="ECO:0007669"/>
    <property type="project" value="TreeGrafter"/>
</dbReference>
<name>D5V581_ARCNC</name>
<dbReference type="KEGG" id="ant:Arnit_1358"/>
<evidence type="ECO:0000256" key="5">
    <source>
        <dbReference type="ARBA" id="ARBA00022485"/>
    </source>
</evidence>
<dbReference type="Gene3D" id="3.40.50.700">
    <property type="entry name" value="NADH:ubiquinone oxidoreductase-like, 20kDa subunit"/>
    <property type="match status" value="1"/>
</dbReference>
<dbReference type="Gene3D" id="4.10.480.10">
    <property type="entry name" value="Cytochrome-c3 hydrogenase, C-terminal domain"/>
    <property type="match status" value="1"/>
</dbReference>
<dbReference type="InterPro" id="IPR037148">
    <property type="entry name" value="NiFe-Hase_small_C_sf"/>
</dbReference>
<dbReference type="InterPro" id="IPR006137">
    <property type="entry name" value="NADH_UbQ_OxRdtase-like_20kDa"/>
</dbReference>
<evidence type="ECO:0000256" key="9">
    <source>
        <dbReference type="ARBA" id="ARBA00023004"/>
    </source>
</evidence>
<evidence type="ECO:0000256" key="10">
    <source>
        <dbReference type="ARBA" id="ARBA00023014"/>
    </source>
</evidence>
<dbReference type="RefSeq" id="WP_013135161.1">
    <property type="nucleotide sequence ID" value="NC_014166.1"/>
</dbReference>
<gene>
    <name evidence="14" type="ordered locus">Arnit_1358</name>
</gene>
<dbReference type="Proteomes" id="UP000000939">
    <property type="component" value="Chromosome"/>
</dbReference>
<comment type="subunit">
    <text evidence="4">Heterodimer of a large and a small subunit.</text>
</comment>
<comment type="subcellular location">
    <subcellularLocation>
        <location evidence="2">Cell envelope</location>
    </subcellularLocation>
</comment>
<dbReference type="PIRSF" id="PIRSF000310">
    <property type="entry name" value="NiFe_hyd_ssu"/>
    <property type="match status" value="1"/>
</dbReference>
<feature type="binding site" evidence="11">
    <location>
        <position position="245"/>
    </location>
    <ligand>
        <name>[3Fe-4S] cluster</name>
        <dbReference type="ChEBI" id="CHEBI:21137"/>
    </ligand>
</feature>
<comment type="cofactor">
    <cofactor evidence="1">
        <name>[4Fe-4S] cluster</name>
        <dbReference type="ChEBI" id="CHEBI:49883"/>
    </cofactor>
</comment>
<keyword evidence="7" id="KW-0732">Signal</keyword>
<feature type="binding site" evidence="11">
    <location>
        <position position="20"/>
    </location>
    <ligand>
        <name>[4Fe-4S] cluster</name>
        <dbReference type="ChEBI" id="CHEBI:49883"/>
        <label>1</label>
    </ligand>
</feature>
<evidence type="ECO:0000259" key="13">
    <source>
        <dbReference type="Pfam" id="PF14720"/>
    </source>
</evidence>
<feature type="domain" description="Cytochrome-c3 hydrogenase C-terminal" evidence="13">
    <location>
        <begin position="182"/>
        <end position="255"/>
    </location>
</feature>
<proteinExistence type="inferred from homology"/>
<feature type="domain" description="NADH:ubiquinone oxidoreductase-like 20kDa subunit" evidence="12">
    <location>
        <begin position="20"/>
        <end position="163"/>
    </location>
</feature>
<dbReference type="STRING" id="572480.Arnit_1358"/>
<dbReference type="GO" id="GO:0009375">
    <property type="term" value="C:ferredoxin hydrogenase complex"/>
    <property type="evidence" value="ECO:0007669"/>
    <property type="project" value="InterPro"/>
</dbReference>
<evidence type="ECO:0000256" key="8">
    <source>
        <dbReference type="ARBA" id="ARBA00023002"/>
    </source>
</evidence>
<keyword evidence="10 11" id="KW-0411">Iron-sulfur</keyword>
<dbReference type="GO" id="GO:0046872">
    <property type="term" value="F:metal ion binding"/>
    <property type="evidence" value="ECO:0007669"/>
    <property type="project" value="UniProtKB-KW"/>
</dbReference>
<keyword evidence="8" id="KW-0560">Oxidoreductase</keyword>
<evidence type="ECO:0000256" key="2">
    <source>
        <dbReference type="ARBA" id="ARBA00004196"/>
    </source>
</evidence>
<feature type="binding site" evidence="11">
    <location>
        <position position="248"/>
    </location>
    <ligand>
        <name>[3Fe-4S] cluster</name>
        <dbReference type="ChEBI" id="CHEBI:21137"/>
    </ligand>
</feature>
<feature type="binding site" evidence="11">
    <location>
        <position position="218"/>
    </location>
    <ligand>
        <name>[4Fe-4S] cluster</name>
        <dbReference type="ChEBI" id="CHEBI:49883"/>
        <label>2</label>
    </ligand>
</feature>
<dbReference type="GO" id="GO:0030313">
    <property type="term" value="C:cell envelope"/>
    <property type="evidence" value="ECO:0007669"/>
    <property type="project" value="UniProtKB-SubCell"/>
</dbReference>
<dbReference type="InterPro" id="IPR037024">
    <property type="entry name" value="NiFe_Hase_small_N_sf"/>
</dbReference>
<evidence type="ECO:0000313" key="15">
    <source>
        <dbReference type="Proteomes" id="UP000000939"/>
    </source>
</evidence>
<evidence type="ECO:0000256" key="1">
    <source>
        <dbReference type="ARBA" id="ARBA00001966"/>
    </source>
</evidence>
<comment type="similarity">
    <text evidence="3">Belongs to the [NiFe]/[NiFeSe] hydrogenase small subunit family.</text>
</comment>
<sequence>MMKIYKEALPKVVWLQGITCNGNTHSFLSANSSRFEQFNNNFDLIYHPSLTVDTTLDEILESEDRIDYLLVEGAITNDEFYFSISNKNLSDVLNTLVLKSDFLIAVGSCASYGGIHAKFEQNSKIGGLKDSISNENQALLSHEIINLTGCPVHPEWILQTLFTLKFNASITLDNKSRPIEMYGGLAHHGCTRNEYFEWKVEAKNFGLKEGCLFYNEGCRGPMTHSNCNKILWNDVSSKTRVGMPCIGCTEYDFPRLNMFETKKHIGIPFEPPLGIPKRAYLSISGVAKTFTIPRLNQKLNHFYESKNNENS</sequence>
<dbReference type="GO" id="GO:0051539">
    <property type="term" value="F:4 iron, 4 sulfur cluster binding"/>
    <property type="evidence" value="ECO:0007669"/>
    <property type="project" value="UniProtKB-KW"/>
</dbReference>